<keyword evidence="1" id="KW-0547">Nucleotide-binding</keyword>
<dbReference type="Pfam" id="PF03764">
    <property type="entry name" value="EFG_IV"/>
    <property type="match status" value="1"/>
</dbReference>
<dbReference type="CDD" id="cd01683">
    <property type="entry name" value="EF2_IV_snRNP"/>
    <property type="match status" value="1"/>
</dbReference>
<accession>A0A1G4MGX7</accession>
<gene>
    <name evidence="4" type="ORF">LAFE_0G04390G</name>
</gene>
<dbReference type="InterPro" id="IPR000795">
    <property type="entry name" value="T_Tr_GTP-bd_dom"/>
</dbReference>
<dbReference type="InterPro" id="IPR000640">
    <property type="entry name" value="EFG_V-like"/>
</dbReference>
<dbReference type="GO" id="GO:0005525">
    <property type="term" value="F:GTP binding"/>
    <property type="evidence" value="ECO:0007669"/>
    <property type="project" value="UniProtKB-KW"/>
</dbReference>
<dbReference type="Gene3D" id="3.30.70.870">
    <property type="entry name" value="Elongation Factor G (Translational Gtpase), domain 3"/>
    <property type="match status" value="1"/>
</dbReference>
<dbReference type="InterPro" id="IPR005517">
    <property type="entry name" value="Transl_elong_EFG/EF2_IV"/>
</dbReference>
<dbReference type="GO" id="GO:0005829">
    <property type="term" value="C:cytosol"/>
    <property type="evidence" value="ECO:0007669"/>
    <property type="project" value="TreeGrafter"/>
</dbReference>
<evidence type="ECO:0000313" key="5">
    <source>
        <dbReference type="Proteomes" id="UP000190831"/>
    </source>
</evidence>
<dbReference type="Pfam" id="PF00679">
    <property type="entry name" value="EFG_C"/>
    <property type="match status" value="1"/>
</dbReference>
<dbReference type="OrthoDB" id="364892at2759"/>
<dbReference type="GO" id="GO:0030623">
    <property type="term" value="F:U5 snRNA binding"/>
    <property type="evidence" value="ECO:0007669"/>
    <property type="project" value="TreeGrafter"/>
</dbReference>
<dbReference type="GO" id="GO:0000398">
    <property type="term" value="P:mRNA splicing, via spliceosome"/>
    <property type="evidence" value="ECO:0007669"/>
    <property type="project" value="TreeGrafter"/>
</dbReference>
<dbReference type="Gene3D" id="3.30.70.240">
    <property type="match status" value="1"/>
</dbReference>
<dbReference type="AlphaFoldDB" id="A0A1G4MGX7"/>
<dbReference type="InterPro" id="IPR020568">
    <property type="entry name" value="Ribosomal_Su5_D2-typ_SF"/>
</dbReference>
<organism evidence="4 5">
    <name type="scientific">Lachancea fermentati</name>
    <name type="common">Zygosaccharomyces fermentati</name>
    <dbReference type="NCBI Taxonomy" id="4955"/>
    <lineage>
        <taxon>Eukaryota</taxon>
        <taxon>Fungi</taxon>
        <taxon>Dikarya</taxon>
        <taxon>Ascomycota</taxon>
        <taxon>Saccharomycotina</taxon>
        <taxon>Saccharomycetes</taxon>
        <taxon>Saccharomycetales</taxon>
        <taxon>Saccharomycetaceae</taxon>
        <taxon>Lachancea</taxon>
    </lineage>
</organism>
<dbReference type="FunFam" id="3.30.70.870:FF:000002">
    <property type="entry name" value="Translation elongation factor 2"/>
    <property type="match status" value="1"/>
</dbReference>
<dbReference type="PANTHER" id="PTHR42908">
    <property type="entry name" value="TRANSLATION ELONGATION FACTOR-RELATED"/>
    <property type="match status" value="1"/>
</dbReference>
<dbReference type="Proteomes" id="UP000190831">
    <property type="component" value="Chromosome G"/>
</dbReference>
<dbReference type="SUPFAM" id="SSF54980">
    <property type="entry name" value="EF-G C-terminal domain-like"/>
    <property type="match status" value="2"/>
</dbReference>
<dbReference type="InterPro" id="IPR027417">
    <property type="entry name" value="P-loop_NTPase"/>
</dbReference>
<reference evidence="4 5" key="1">
    <citation type="submission" date="2016-03" db="EMBL/GenBank/DDBJ databases">
        <authorList>
            <person name="Devillers H."/>
        </authorList>
    </citation>
    <scope>NUCLEOTIDE SEQUENCE [LARGE SCALE GENOMIC DNA]</scope>
    <source>
        <strain evidence="4">CBS 6772</strain>
    </source>
</reference>
<dbReference type="NCBIfam" id="TIGR00231">
    <property type="entry name" value="small_GTP"/>
    <property type="match status" value="1"/>
</dbReference>
<evidence type="ECO:0000313" key="4">
    <source>
        <dbReference type="EMBL" id="SCW03165.1"/>
    </source>
</evidence>
<dbReference type="Gene3D" id="3.40.50.300">
    <property type="entry name" value="P-loop containing nucleotide triphosphate hydrolases"/>
    <property type="match status" value="1"/>
</dbReference>
<feature type="domain" description="Tr-type G" evidence="3">
    <location>
        <begin position="113"/>
        <end position="322"/>
    </location>
</feature>
<dbReference type="EMBL" id="LT598486">
    <property type="protein sequence ID" value="SCW03165.1"/>
    <property type="molecule type" value="Genomic_DNA"/>
</dbReference>
<evidence type="ECO:0000259" key="3">
    <source>
        <dbReference type="PROSITE" id="PS51722"/>
    </source>
</evidence>
<dbReference type="SUPFAM" id="SSF52540">
    <property type="entry name" value="P-loop containing nucleoside triphosphate hydrolases"/>
    <property type="match status" value="1"/>
</dbReference>
<dbReference type="InterPro" id="IPR035647">
    <property type="entry name" value="EFG_III/V"/>
</dbReference>
<evidence type="ECO:0000256" key="2">
    <source>
        <dbReference type="ARBA" id="ARBA00023134"/>
    </source>
</evidence>
<dbReference type="SUPFAM" id="SSF54211">
    <property type="entry name" value="Ribosomal protein S5 domain 2-like"/>
    <property type="match status" value="1"/>
</dbReference>
<evidence type="ECO:0000256" key="1">
    <source>
        <dbReference type="ARBA" id="ARBA00022741"/>
    </source>
</evidence>
<dbReference type="Gene3D" id="3.30.230.10">
    <property type="match status" value="1"/>
</dbReference>
<keyword evidence="2" id="KW-0342">GTP-binding</keyword>
<dbReference type="SMART" id="SM00838">
    <property type="entry name" value="EFG_C"/>
    <property type="match status" value="1"/>
</dbReference>
<dbReference type="Gene3D" id="2.40.30.10">
    <property type="entry name" value="Translation factors"/>
    <property type="match status" value="1"/>
</dbReference>
<dbReference type="SMART" id="SM00889">
    <property type="entry name" value="EFG_IV"/>
    <property type="match status" value="1"/>
</dbReference>
<dbReference type="PRINTS" id="PR00315">
    <property type="entry name" value="ELONGATNFCT"/>
</dbReference>
<sequence length="935" mass="104510">MDEDLYDEFGNLIGGDSPQVEDNDEPMDLGGIRTFENHHTDSTALVKSELDAAFDEDVEILVETKDQQSLETPLVEPEADMKSEFALYTTINKKIPQTTFDREYMLELLKIPERIINVAVIGPLHSGKTSLLDLIALESHKDLPYVSRNVKQGWRPLRYMDNTKLEIDRGISCKLNGLTTLGTNLNNKSTAFTFLDSPGHFAFADETAVALAAADCCLIVIDAVEGITSIVQHLIKQAEKNKLPMIFMLNKIDRLILELKLPPKDAFLKLSFIIDQINTFAKNVYSPELGNVIFGSTKLGFTFTIKEFVIQNYGNHLDARGVELFTERLWGDVYSHGGSFSTNPNAHSTTTFVEFILLPIYKVFTNSLTNEPQNLSSILKKEFKIGLAPDKFHLDPLPLLRHVLKLIFGTQKGLIHSINSSCLPSSEMSLPKQHEFGIASNEDPTVAHVLKHVDYCGQFWSLVRVYKGTLTTSSNIRLVEAGNLGDDTVKDVKIERIALLGGRYTLPVDCASEGQIVLLKGLGEFYTKSGTLSSSGSVCFRPLDYINGSVFKIVIQPYHPRELPQMLDGLNKINMLYPGVVINVEETGENVILGSGELYLDCLMYELRTNYAGIEIRTSNPLTKFSESCSNESFAAIPVKTSSGQVTLCIGAQRMDRKLVQDLEKGVIKDSDLRDRRTLSKALRQQYGWDSLEARNVWSFHNGNVLVNDTIPDEVDRDVLANVKDAIIQGFQWSTKEGPLAEEPIYGVHFRLLNVDVVGDVYAGQLIPLARKACYVALLTAQPVLLEPIYEVDVVAHEILSEILEELFQKRRGGRIYQRVRIPATSLVEIKAQLPVIESAGFETDLRLATNGGGMCQLHFCNKIWRKVPGDVMNEDAFIPKLKPAPIESLSRDFVMKTRRRKGLSSEGYNSKDGPSLSKYIEAELYEKLKENELV</sequence>
<dbReference type="Pfam" id="PF00009">
    <property type="entry name" value="GTP_EFTU"/>
    <property type="match status" value="1"/>
</dbReference>
<dbReference type="Gene3D" id="3.90.1430.10">
    <property type="entry name" value="Yeast translation eEF2 (G' domain)"/>
    <property type="match status" value="1"/>
</dbReference>
<dbReference type="STRING" id="4955.A0A1G4MGX7"/>
<dbReference type="FunFam" id="3.30.70.240:FF:000022">
    <property type="entry name" value="U5 snRNP-specific protein"/>
    <property type="match status" value="1"/>
</dbReference>
<dbReference type="SUPFAM" id="SSF50447">
    <property type="entry name" value="Translation proteins"/>
    <property type="match status" value="1"/>
</dbReference>
<dbReference type="InterPro" id="IPR005225">
    <property type="entry name" value="Small_GTP-bd"/>
</dbReference>
<protein>
    <submittedName>
        <fullName evidence="4">LAFE_0G04390g1_1</fullName>
    </submittedName>
</protein>
<dbReference type="GO" id="GO:0003924">
    <property type="term" value="F:GTPase activity"/>
    <property type="evidence" value="ECO:0007669"/>
    <property type="project" value="InterPro"/>
</dbReference>
<proteinExistence type="predicted"/>
<keyword evidence="5" id="KW-1185">Reference proteome</keyword>
<dbReference type="GO" id="GO:0046540">
    <property type="term" value="C:U4/U6 x U5 tri-snRNP complex"/>
    <property type="evidence" value="ECO:0007669"/>
    <property type="project" value="TreeGrafter"/>
</dbReference>
<dbReference type="PANTHER" id="PTHR42908:SF6">
    <property type="entry name" value="116 KDA U5 SMALL NUCLEAR RIBONUCLEOPROTEIN COMPONENT"/>
    <property type="match status" value="1"/>
</dbReference>
<dbReference type="InterPro" id="IPR009000">
    <property type="entry name" value="Transl_B-barrel_sf"/>
</dbReference>
<name>A0A1G4MGX7_LACFM</name>
<dbReference type="GO" id="GO:0071007">
    <property type="term" value="C:U2-type catalytic step 2 spliceosome"/>
    <property type="evidence" value="ECO:0007669"/>
    <property type="project" value="TreeGrafter"/>
</dbReference>
<dbReference type="PROSITE" id="PS51722">
    <property type="entry name" value="G_TR_2"/>
    <property type="match status" value="1"/>
</dbReference>
<dbReference type="InterPro" id="IPR014721">
    <property type="entry name" value="Ribsml_uS5_D2-typ_fold_subgr"/>
</dbReference>